<dbReference type="FunFam" id="1.20.120.230:FF:000007">
    <property type="entry name" value="Catenin alpha 1"/>
    <property type="match status" value="1"/>
</dbReference>
<evidence type="ECO:0000256" key="16">
    <source>
        <dbReference type="ARBA" id="ARBA00023273"/>
    </source>
</evidence>
<feature type="compositionally biased region" description="Basic residues" evidence="19">
    <location>
        <begin position="868"/>
        <end position="878"/>
    </location>
</feature>
<feature type="compositionally biased region" description="Basic and acidic residues" evidence="19">
    <location>
        <begin position="855"/>
        <end position="867"/>
    </location>
</feature>
<dbReference type="FunFam" id="1.20.120.230:FF:000008">
    <property type="entry name" value="Catenin alpha 1"/>
    <property type="match status" value="1"/>
</dbReference>
<evidence type="ECO:0000256" key="13">
    <source>
        <dbReference type="ARBA" id="ARBA00023136"/>
    </source>
</evidence>
<keyword evidence="12" id="KW-0965">Cell junction</keyword>
<accession>A0A8C6TUT2</accession>
<dbReference type="SUPFAM" id="SSF47220">
    <property type="entry name" value="alpha-catenin/vinculin-like"/>
    <property type="match status" value="4"/>
</dbReference>
<protein>
    <recommendedName>
        <fullName evidence="17">Catenin alpha-2</fullName>
    </recommendedName>
    <alternativeName>
        <fullName evidence="18">Alpha N-catenin</fullName>
    </alternativeName>
</protein>
<dbReference type="PANTHER" id="PTHR18914:SF23">
    <property type="entry name" value="CATENIN ALPHA-2"/>
    <property type="match status" value="1"/>
</dbReference>
<dbReference type="GO" id="GO:0005634">
    <property type="term" value="C:nucleus"/>
    <property type="evidence" value="ECO:0007669"/>
    <property type="project" value="UniProtKB-SubCell"/>
</dbReference>
<comment type="subcellular location">
    <subcellularLocation>
        <location evidence="5">Cell junction</location>
        <location evidence="5">Adherens junction</location>
    </subcellularLocation>
    <subcellularLocation>
        <location evidence="3">Cell membrane</location>
        <topology evidence="3">Peripheral membrane protein</topology>
        <orientation evidence="3">Cytoplasmic side</orientation>
    </subcellularLocation>
    <subcellularLocation>
        <location evidence="4">Cell projection</location>
        <location evidence="4">Axon</location>
    </subcellularLocation>
    <subcellularLocation>
        <location evidence="2">Cytoplasm</location>
        <location evidence="2">Cytoskeleton</location>
    </subcellularLocation>
    <subcellularLocation>
        <location evidence="1">Nucleus</location>
    </subcellularLocation>
</comment>
<dbReference type="InterPro" id="IPR036723">
    <property type="entry name" value="Alpha-catenin/vinculin-like_sf"/>
</dbReference>
<dbReference type="Gene3D" id="1.20.120.230">
    <property type="entry name" value="Alpha-catenin/vinculin-like"/>
    <property type="match status" value="5"/>
</dbReference>
<reference evidence="20" key="2">
    <citation type="submission" date="2025-09" db="UniProtKB">
        <authorList>
            <consortium name="Ensembl"/>
        </authorList>
    </citation>
    <scope>IDENTIFICATION</scope>
</reference>
<sequence length="893" mass="99598">GGLKMFVGSLKYHDGCHVPILLKWDPKSLEIRTLTVERLLEPLVTQVTTLVNTSNKGPSSKKKGRSKKAHVLAVSVEQATQNFLEKGEQIAKDSQDLKEELIAAVEDVRKQGETMRMASSEFADDPCSSVKRGTMVRAARALLSAVTRLLILADMADVMRLLSHLKIVSLKNATNEQDLANRFKEFGKEMVKLNYVAARRQQELKDPQCRDEMAAARGALKKNATMLYTASQAFLRHPDVAATRANRDYVFKQVQDAIGGISSASQATSPTEEKHGHAGIGELAAALNEFDNKIILDPLTFSEARFRPSLEERLESIISGAALMADSSCTRDDRRERIVAECNAVRQALQDLLSEYMNNTGRKEKGDPLNSAIDKMTKKTRDLRRQLRKAVMDHISDSFLETNVPLLVLIEAAKSGNEKEVKEYAQVFREHANKLVEVANLACSISNNEEGVKLVRMAATQIDSLCPQVINAALTLAARPQSKVAQDNMDVFKDQWEKQVRILTEAVDDITSVDDFLSVSENHILEDVNKSIRGRAARVVHIINAEMENYEPGVYTERVLESIKLLSETVMPRFAEQVEVAIEALSTNPPQAFEENEFIDASRLVYDGVRDIRKAVLMIRTPEELEDDSDFEQEDYDTRSRTSIQTEDDQLIAGQSARAIMAQLPQEEKAKIAEQVESFRQEKCKLDAEVAKWDDNGNDIIVLAKQMCMIMMEMTDFTRERPLKNSSDVINAAKKIAEAGSRMDKLARAVADQCPDSACKQDLLAYLQRIALYCHQLNICSKVKAEVQNLGGELIVSGLDSATSLIQAAKNLMNAVVLTVKASYVASTKYQKVYGTAAVNSPVVSWRMKAPEKKPLVKREKPEECQTRVRRGSQKKHISPVQALSEFKAMDSF</sequence>
<dbReference type="InterPro" id="IPR000633">
    <property type="entry name" value="Vinculin_CS"/>
</dbReference>
<keyword evidence="7" id="KW-0217">Developmental protein</keyword>
<evidence type="ECO:0000256" key="18">
    <source>
        <dbReference type="ARBA" id="ARBA00029822"/>
    </source>
</evidence>
<evidence type="ECO:0000256" key="17">
    <source>
        <dbReference type="ARBA" id="ARBA00023806"/>
    </source>
</evidence>
<dbReference type="PANTHER" id="PTHR18914">
    <property type="entry name" value="ALPHA CATENIN"/>
    <property type="match status" value="1"/>
</dbReference>
<keyword evidence="16" id="KW-0966">Cell projection</keyword>
<keyword evidence="9" id="KW-0963">Cytoplasm</keyword>
<dbReference type="Ensembl" id="ENSNMLT00000029092.1">
    <property type="protein sequence ID" value="ENSNMLP00000026033.1"/>
    <property type="gene ID" value="ENSNMLG00000009896.1"/>
</dbReference>
<evidence type="ECO:0000256" key="11">
    <source>
        <dbReference type="ARBA" id="ARBA00022889"/>
    </source>
</evidence>
<dbReference type="GO" id="GO:0008013">
    <property type="term" value="F:beta-catenin binding"/>
    <property type="evidence" value="ECO:0007669"/>
    <property type="project" value="TreeGrafter"/>
</dbReference>
<keyword evidence="14" id="KW-0206">Cytoskeleton</keyword>
<comment type="similarity">
    <text evidence="6">Belongs to the vinculin/alpha-catenin family.</text>
</comment>
<evidence type="ECO:0000256" key="15">
    <source>
        <dbReference type="ARBA" id="ARBA00023242"/>
    </source>
</evidence>
<evidence type="ECO:0000256" key="4">
    <source>
        <dbReference type="ARBA" id="ARBA00004489"/>
    </source>
</evidence>
<evidence type="ECO:0000313" key="21">
    <source>
        <dbReference type="Proteomes" id="UP000694523"/>
    </source>
</evidence>
<dbReference type="GO" id="GO:0098609">
    <property type="term" value="P:cell-cell adhesion"/>
    <property type="evidence" value="ECO:0007669"/>
    <property type="project" value="TreeGrafter"/>
</dbReference>
<dbReference type="InterPro" id="IPR001033">
    <property type="entry name" value="Alpha_catenin"/>
</dbReference>
<dbReference type="GO" id="GO:0030154">
    <property type="term" value="P:cell differentiation"/>
    <property type="evidence" value="ECO:0007669"/>
    <property type="project" value="UniProtKB-KW"/>
</dbReference>
<evidence type="ECO:0000256" key="19">
    <source>
        <dbReference type="SAM" id="MobiDB-lite"/>
    </source>
</evidence>
<dbReference type="PROSITE" id="PS00663">
    <property type="entry name" value="VINCULIN_1"/>
    <property type="match status" value="1"/>
</dbReference>
<evidence type="ECO:0000256" key="12">
    <source>
        <dbReference type="ARBA" id="ARBA00022949"/>
    </source>
</evidence>
<evidence type="ECO:0000256" key="2">
    <source>
        <dbReference type="ARBA" id="ARBA00004245"/>
    </source>
</evidence>
<evidence type="ECO:0000313" key="20">
    <source>
        <dbReference type="Ensembl" id="ENSNMLP00000026033.1"/>
    </source>
</evidence>
<dbReference type="GO" id="GO:0051015">
    <property type="term" value="F:actin filament binding"/>
    <property type="evidence" value="ECO:0007669"/>
    <property type="project" value="InterPro"/>
</dbReference>
<evidence type="ECO:0000256" key="10">
    <source>
        <dbReference type="ARBA" id="ARBA00022782"/>
    </source>
</evidence>
<dbReference type="GO" id="GO:0005198">
    <property type="term" value="F:structural molecule activity"/>
    <property type="evidence" value="ECO:0007669"/>
    <property type="project" value="InterPro"/>
</dbReference>
<dbReference type="AlphaFoldDB" id="A0A8C6TUT2"/>
<dbReference type="Proteomes" id="UP000694523">
    <property type="component" value="Unplaced"/>
</dbReference>
<dbReference type="GO" id="GO:0045296">
    <property type="term" value="F:cadherin binding"/>
    <property type="evidence" value="ECO:0007669"/>
    <property type="project" value="InterPro"/>
</dbReference>
<dbReference type="GO" id="GO:0015629">
    <property type="term" value="C:actin cytoskeleton"/>
    <property type="evidence" value="ECO:0007669"/>
    <property type="project" value="InterPro"/>
</dbReference>
<keyword evidence="11" id="KW-0130">Cell adhesion</keyword>
<keyword evidence="10" id="KW-0221">Differentiation</keyword>
<dbReference type="GO" id="GO:0005912">
    <property type="term" value="C:adherens junction"/>
    <property type="evidence" value="ECO:0007669"/>
    <property type="project" value="UniProtKB-SubCell"/>
</dbReference>
<name>A0A8C6TUT2_9GOBI</name>
<evidence type="ECO:0000256" key="3">
    <source>
        <dbReference type="ARBA" id="ARBA00004413"/>
    </source>
</evidence>
<proteinExistence type="inferred from homology"/>
<keyword evidence="21" id="KW-1185">Reference proteome</keyword>
<keyword evidence="15" id="KW-0539">Nucleus</keyword>
<dbReference type="FunFam" id="1.20.120.230:FF:000006">
    <property type="entry name" value="Catenin alpha 1"/>
    <property type="match status" value="1"/>
</dbReference>
<dbReference type="GO" id="GO:0016477">
    <property type="term" value="P:cell migration"/>
    <property type="evidence" value="ECO:0007669"/>
    <property type="project" value="TreeGrafter"/>
</dbReference>
<evidence type="ECO:0000256" key="9">
    <source>
        <dbReference type="ARBA" id="ARBA00022490"/>
    </source>
</evidence>
<reference evidence="20" key="1">
    <citation type="submission" date="2025-08" db="UniProtKB">
        <authorList>
            <consortium name="Ensembl"/>
        </authorList>
    </citation>
    <scope>IDENTIFICATION</scope>
</reference>
<evidence type="ECO:0000256" key="1">
    <source>
        <dbReference type="ARBA" id="ARBA00004123"/>
    </source>
</evidence>
<evidence type="ECO:0000256" key="6">
    <source>
        <dbReference type="ARBA" id="ARBA00008376"/>
    </source>
</evidence>
<dbReference type="GO" id="GO:0016342">
    <property type="term" value="C:catenin complex"/>
    <property type="evidence" value="ECO:0007669"/>
    <property type="project" value="TreeGrafter"/>
</dbReference>
<evidence type="ECO:0000256" key="8">
    <source>
        <dbReference type="ARBA" id="ARBA00022475"/>
    </source>
</evidence>
<feature type="region of interest" description="Disordered" evidence="19">
    <location>
        <begin position="855"/>
        <end position="879"/>
    </location>
</feature>
<dbReference type="PRINTS" id="PR00805">
    <property type="entry name" value="ALPHACATENIN"/>
</dbReference>
<dbReference type="InterPro" id="IPR006077">
    <property type="entry name" value="Vinculin/catenin"/>
</dbReference>
<evidence type="ECO:0000256" key="14">
    <source>
        <dbReference type="ARBA" id="ARBA00023212"/>
    </source>
</evidence>
<organism evidence="20 21">
    <name type="scientific">Neogobius melanostomus</name>
    <name type="common">round goby</name>
    <dbReference type="NCBI Taxonomy" id="47308"/>
    <lineage>
        <taxon>Eukaryota</taxon>
        <taxon>Metazoa</taxon>
        <taxon>Chordata</taxon>
        <taxon>Craniata</taxon>
        <taxon>Vertebrata</taxon>
        <taxon>Euteleostomi</taxon>
        <taxon>Actinopterygii</taxon>
        <taxon>Neopterygii</taxon>
        <taxon>Teleostei</taxon>
        <taxon>Neoteleostei</taxon>
        <taxon>Acanthomorphata</taxon>
        <taxon>Gobiaria</taxon>
        <taxon>Gobiiformes</taxon>
        <taxon>Gobioidei</taxon>
        <taxon>Gobiidae</taxon>
        <taxon>Benthophilinae</taxon>
        <taxon>Neogobiini</taxon>
        <taxon>Neogobius</taxon>
    </lineage>
</organism>
<dbReference type="Gene3D" id="6.10.250.2510">
    <property type="match status" value="1"/>
</dbReference>
<dbReference type="Pfam" id="PF01044">
    <property type="entry name" value="Vinculin"/>
    <property type="match status" value="1"/>
</dbReference>
<evidence type="ECO:0000256" key="7">
    <source>
        <dbReference type="ARBA" id="ARBA00022473"/>
    </source>
</evidence>
<evidence type="ECO:0000256" key="5">
    <source>
        <dbReference type="ARBA" id="ARBA00004536"/>
    </source>
</evidence>
<keyword evidence="8" id="KW-1003">Cell membrane</keyword>
<dbReference type="GO" id="GO:0030424">
    <property type="term" value="C:axon"/>
    <property type="evidence" value="ECO:0007669"/>
    <property type="project" value="UniProtKB-SubCell"/>
</dbReference>
<keyword evidence="13" id="KW-0472">Membrane</keyword>